<feature type="transmembrane region" description="Helical" evidence="2">
    <location>
        <begin position="62"/>
        <end position="87"/>
    </location>
</feature>
<evidence type="ECO:0000313" key="3">
    <source>
        <dbReference type="EMBL" id="MRI68644.1"/>
    </source>
</evidence>
<feature type="transmembrane region" description="Helical" evidence="2">
    <location>
        <begin position="29"/>
        <end position="50"/>
    </location>
</feature>
<keyword evidence="4" id="KW-1185">Reference proteome</keyword>
<feature type="compositionally biased region" description="Basic residues" evidence="1">
    <location>
        <begin position="155"/>
        <end position="164"/>
    </location>
</feature>
<protein>
    <submittedName>
        <fullName evidence="3">Uncharacterized protein</fullName>
    </submittedName>
</protein>
<keyword evidence="2" id="KW-0812">Transmembrane</keyword>
<feature type="region of interest" description="Disordered" evidence="1">
    <location>
        <begin position="152"/>
        <end position="175"/>
    </location>
</feature>
<accession>A0A6N7R655</accession>
<feature type="transmembrane region" description="Helical" evidence="2">
    <location>
        <begin position="107"/>
        <end position="130"/>
    </location>
</feature>
<comment type="caution">
    <text evidence="3">The sequence shown here is derived from an EMBL/GenBank/DDBJ whole genome shotgun (WGS) entry which is preliminary data.</text>
</comment>
<proteinExistence type="predicted"/>
<dbReference type="RefSeq" id="WP_153837095.1">
    <property type="nucleotide sequence ID" value="NZ_JBHUMW010000071.1"/>
</dbReference>
<evidence type="ECO:0000256" key="2">
    <source>
        <dbReference type="SAM" id="Phobius"/>
    </source>
</evidence>
<organism evidence="3 4">
    <name type="scientific">Gracilibacillus thailandensis</name>
    <dbReference type="NCBI Taxonomy" id="563735"/>
    <lineage>
        <taxon>Bacteria</taxon>
        <taxon>Bacillati</taxon>
        <taxon>Bacillota</taxon>
        <taxon>Bacilli</taxon>
        <taxon>Bacillales</taxon>
        <taxon>Bacillaceae</taxon>
        <taxon>Gracilibacillus</taxon>
    </lineage>
</organism>
<reference evidence="3 4" key="1">
    <citation type="submission" date="2019-10" db="EMBL/GenBank/DDBJ databases">
        <title>Gracilibacillus salitolerans sp. nov., a moderate halophile isolated from a saline soil in northwest China.</title>
        <authorList>
            <person name="Gan L."/>
        </authorList>
    </citation>
    <scope>NUCLEOTIDE SEQUENCE [LARGE SCALE GENOMIC DNA]</scope>
    <source>
        <strain evidence="3 4">TP2-8</strain>
    </source>
</reference>
<name>A0A6N7R655_9BACI</name>
<dbReference type="AlphaFoldDB" id="A0A6N7R655"/>
<gene>
    <name evidence="3" type="ORF">GH885_20265</name>
</gene>
<keyword evidence="2" id="KW-1133">Transmembrane helix</keyword>
<evidence type="ECO:0000313" key="4">
    <source>
        <dbReference type="Proteomes" id="UP000435187"/>
    </source>
</evidence>
<keyword evidence="2" id="KW-0472">Membrane</keyword>
<sequence length="175" mass="20621">MFYIKRIALFLGMLIISYVGEVPEDSTSFFVSWFMFLILLVIDYVECYNFKKFEQKPKSKMFYIFGIILFSIFTLISILGMIELIYIEETHNIVPNKDFILVESLFLLLFGYNLTVNIFLVIIATSYVVFSIGELFCKPVLSYKQKHNMKQEHNMKKKHMKQKRLAGEELTSDTN</sequence>
<dbReference type="EMBL" id="WJEE01000083">
    <property type="protein sequence ID" value="MRI68644.1"/>
    <property type="molecule type" value="Genomic_DNA"/>
</dbReference>
<dbReference type="Proteomes" id="UP000435187">
    <property type="component" value="Unassembled WGS sequence"/>
</dbReference>
<evidence type="ECO:0000256" key="1">
    <source>
        <dbReference type="SAM" id="MobiDB-lite"/>
    </source>
</evidence>